<gene>
    <name evidence="5" type="ORF">ACFPEL_09765</name>
</gene>
<evidence type="ECO:0000256" key="2">
    <source>
        <dbReference type="ARBA" id="ARBA00023125"/>
    </source>
</evidence>
<dbReference type="Pfam" id="PF12833">
    <property type="entry name" value="HTH_18"/>
    <property type="match status" value="1"/>
</dbReference>
<dbReference type="PANTHER" id="PTHR46796:SF6">
    <property type="entry name" value="ARAC SUBFAMILY"/>
    <property type="match status" value="1"/>
</dbReference>
<reference evidence="6" key="1">
    <citation type="journal article" date="2019" name="Int. J. Syst. Evol. Microbiol.">
        <title>The Global Catalogue of Microorganisms (GCM) 10K type strain sequencing project: providing services to taxonomists for standard genome sequencing and annotation.</title>
        <authorList>
            <consortium name="The Broad Institute Genomics Platform"/>
            <consortium name="The Broad Institute Genome Sequencing Center for Infectious Disease"/>
            <person name="Wu L."/>
            <person name="Ma J."/>
        </authorList>
    </citation>
    <scope>NUCLEOTIDE SEQUENCE [LARGE SCALE GENOMIC DNA]</scope>
    <source>
        <strain evidence="6">CCUG 50347</strain>
    </source>
</reference>
<dbReference type="InterPro" id="IPR050204">
    <property type="entry name" value="AraC_XylS_family_regulators"/>
</dbReference>
<dbReference type="PANTHER" id="PTHR46796">
    <property type="entry name" value="HTH-TYPE TRANSCRIPTIONAL ACTIVATOR RHAS-RELATED"/>
    <property type="match status" value="1"/>
</dbReference>
<keyword evidence="2" id="KW-0238">DNA-binding</keyword>
<evidence type="ECO:0000256" key="1">
    <source>
        <dbReference type="ARBA" id="ARBA00023015"/>
    </source>
</evidence>
<dbReference type="SMART" id="SM00342">
    <property type="entry name" value="HTH_ARAC"/>
    <property type="match status" value="1"/>
</dbReference>
<feature type="domain" description="HTH araC/xylS-type" evidence="4">
    <location>
        <begin position="133"/>
        <end position="234"/>
    </location>
</feature>
<evidence type="ECO:0000259" key="4">
    <source>
        <dbReference type="PROSITE" id="PS01124"/>
    </source>
</evidence>
<protein>
    <submittedName>
        <fullName evidence="5">Helix-turn-helix domain-containing protein</fullName>
    </submittedName>
</protein>
<keyword evidence="1" id="KW-0805">Transcription regulation</keyword>
<dbReference type="Gene3D" id="1.10.10.60">
    <property type="entry name" value="Homeodomain-like"/>
    <property type="match status" value="1"/>
</dbReference>
<dbReference type="InterPro" id="IPR018062">
    <property type="entry name" value="HTH_AraC-typ_CS"/>
</dbReference>
<dbReference type="Proteomes" id="UP001595909">
    <property type="component" value="Unassembled WGS sequence"/>
</dbReference>
<dbReference type="InterPro" id="IPR018060">
    <property type="entry name" value="HTH_AraC"/>
</dbReference>
<comment type="caution">
    <text evidence="5">The sequence shown here is derived from an EMBL/GenBank/DDBJ whole genome shotgun (WGS) entry which is preliminary data.</text>
</comment>
<dbReference type="InterPro" id="IPR020449">
    <property type="entry name" value="Tscrpt_reg_AraC-type_HTH"/>
</dbReference>
<name>A0ABV9RET5_9PSEU</name>
<evidence type="ECO:0000256" key="3">
    <source>
        <dbReference type="ARBA" id="ARBA00023163"/>
    </source>
</evidence>
<dbReference type="PROSITE" id="PS01124">
    <property type="entry name" value="HTH_ARAC_FAMILY_2"/>
    <property type="match status" value="1"/>
</dbReference>
<dbReference type="RefSeq" id="WP_274191486.1">
    <property type="nucleotide sequence ID" value="NZ_BAABHN010000020.1"/>
</dbReference>
<accession>A0ABV9RET5</accession>
<dbReference type="PROSITE" id="PS00041">
    <property type="entry name" value="HTH_ARAC_FAMILY_1"/>
    <property type="match status" value="1"/>
</dbReference>
<dbReference type="SUPFAM" id="SSF46689">
    <property type="entry name" value="Homeodomain-like"/>
    <property type="match status" value="1"/>
</dbReference>
<keyword evidence="6" id="KW-1185">Reference proteome</keyword>
<organism evidence="5 6">
    <name type="scientific">Actinomycetospora chibensis</name>
    <dbReference type="NCBI Taxonomy" id="663606"/>
    <lineage>
        <taxon>Bacteria</taxon>
        <taxon>Bacillati</taxon>
        <taxon>Actinomycetota</taxon>
        <taxon>Actinomycetes</taxon>
        <taxon>Pseudonocardiales</taxon>
        <taxon>Pseudonocardiaceae</taxon>
        <taxon>Actinomycetospora</taxon>
    </lineage>
</organism>
<dbReference type="InterPro" id="IPR009057">
    <property type="entry name" value="Homeodomain-like_sf"/>
</dbReference>
<evidence type="ECO:0000313" key="5">
    <source>
        <dbReference type="EMBL" id="MFC4832696.1"/>
    </source>
</evidence>
<proteinExistence type="predicted"/>
<dbReference type="EMBL" id="JBHSIM010000020">
    <property type="protein sequence ID" value="MFC4832696.1"/>
    <property type="molecule type" value="Genomic_DNA"/>
</dbReference>
<sequence length="242" mass="25953">MLVPERIANTPEITLVLPAGDPESCALVLVDPCAPAAVGRPTGAPDAVHIDLDELGLPLDVVREAARELRSSPLYPLVRDHVVRVQAQARTPAGSAVAADLGRASVRLVRALVLSAAGQARGPDETRTASTADRVDAYVRTHLRDPDLGPAEIAAENGISVRALYRIFEERGVGLEQSIIERRLEGARTDLAAPGRRHHSIATVARTWGFDNPSFFSRRFRAAFGVTPRQWRDGTGAPTPTA</sequence>
<keyword evidence="3" id="KW-0804">Transcription</keyword>
<evidence type="ECO:0000313" key="6">
    <source>
        <dbReference type="Proteomes" id="UP001595909"/>
    </source>
</evidence>
<dbReference type="PRINTS" id="PR00032">
    <property type="entry name" value="HTHARAC"/>
</dbReference>